<dbReference type="GO" id="GO:0016787">
    <property type="term" value="F:hydrolase activity"/>
    <property type="evidence" value="ECO:0007669"/>
    <property type="project" value="UniProtKB-KW"/>
</dbReference>
<comment type="caution">
    <text evidence="2">The sequence shown here is derived from an EMBL/GenBank/DDBJ whole genome shotgun (WGS) entry which is preliminary data.</text>
</comment>
<dbReference type="Proteomes" id="UP001501510">
    <property type="component" value="Unassembled WGS sequence"/>
</dbReference>
<keyword evidence="3" id="KW-1185">Reference proteome</keyword>
<dbReference type="InterPro" id="IPR052775">
    <property type="entry name" value="IUN_hydrolase"/>
</dbReference>
<dbReference type="Pfam" id="PF01156">
    <property type="entry name" value="IU_nuc_hydro"/>
    <property type="match status" value="1"/>
</dbReference>
<dbReference type="InterPro" id="IPR036452">
    <property type="entry name" value="Ribo_hydro-like"/>
</dbReference>
<evidence type="ECO:0000313" key="3">
    <source>
        <dbReference type="Proteomes" id="UP001501510"/>
    </source>
</evidence>
<dbReference type="Gene3D" id="3.90.245.10">
    <property type="entry name" value="Ribonucleoside hydrolase-like"/>
    <property type="match status" value="1"/>
</dbReference>
<evidence type="ECO:0000313" key="2">
    <source>
        <dbReference type="EMBL" id="GAA0746108.1"/>
    </source>
</evidence>
<protein>
    <submittedName>
        <fullName evidence="2">Nucleoside hydrolase</fullName>
    </submittedName>
</protein>
<dbReference type="PANTHER" id="PTHR46190">
    <property type="entry name" value="SI:CH211-201H21.5-RELATED"/>
    <property type="match status" value="1"/>
</dbReference>
<dbReference type="SUPFAM" id="SSF53590">
    <property type="entry name" value="Nucleoside hydrolase"/>
    <property type="match status" value="1"/>
</dbReference>
<dbReference type="PANTHER" id="PTHR46190:SF1">
    <property type="entry name" value="SI:CH211-201H21.5"/>
    <property type="match status" value="1"/>
</dbReference>
<gene>
    <name evidence="2" type="ORF">GCM10008906_33300</name>
</gene>
<dbReference type="InterPro" id="IPR001910">
    <property type="entry name" value="Inosine/uridine_hydrolase_dom"/>
</dbReference>
<proteinExistence type="predicted"/>
<feature type="domain" description="Inosine/uridine-preferring nucleoside hydrolase" evidence="1">
    <location>
        <begin position="4"/>
        <end position="278"/>
    </location>
</feature>
<accession>A0ABP3V0Q7</accession>
<reference evidence="3" key="1">
    <citation type="journal article" date="2019" name="Int. J. Syst. Evol. Microbiol.">
        <title>The Global Catalogue of Microorganisms (GCM) 10K type strain sequencing project: providing services to taxonomists for standard genome sequencing and annotation.</title>
        <authorList>
            <consortium name="The Broad Institute Genomics Platform"/>
            <consortium name="The Broad Institute Genome Sequencing Center for Infectious Disease"/>
            <person name="Wu L."/>
            <person name="Ma J."/>
        </authorList>
    </citation>
    <scope>NUCLEOTIDE SEQUENCE [LARGE SCALE GENOMIC DNA]</scope>
    <source>
        <strain evidence="3">JCM 1407</strain>
    </source>
</reference>
<sequence>MYKVIYDCDNTMGMTGKDVDDGLTLMYLLGNEDVDLVGVTSTHGNSSVEDTHSNNLNLMNYLDKEYKPIFKGGDIESGRISEAAKYLAVACGTYPGEITVLATGSMSNLYGAYLYDENFYKNVKNIIIMGGVLNKLSLGGVNIKELNLSCDYEAAYEVLKSKANITLFTGEVCLKALFGEKELDKLKGSDNKVYSYIYNNIKDWYSIMYEKFGMKGFCNWDAAAALYIVHKELFKTENVYINPIKTQLKEGIINIDSNNKNKYKVTMATDLVDLDKFNDLLLKSWANISLKE</sequence>
<dbReference type="EMBL" id="BAAACG010000019">
    <property type="protein sequence ID" value="GAA0746108.1"/>
    <property type="molecule type" value="Genomic_DNA"/>
</dbReference>
<organism evidence="2 3">
    <name type="scientific">Clostridium oceanicum</name>
    <dbReference type="NCBI Taxonomy" id="1543"/>
    <lineage>
        <taxon>Bacteria</taxon>
        <taxon>Bacillati</taxon>
        <taxon>Bacillota</taxon>
        <taxon>Clostridia</taxon>
        <taxon>Eubacteriales</taxon>
        <taxon>Clostridiaceae</taxon>
        <taxon>Clostridium</taxon>
    </lineage>
</organism>
<name>A0ABP3V0Q7_9CLOT</name>
<keyword evidence="2" id="KW-0378">Hydrolase</keyword>
<dbReference type="RefSeq" id="WP_343763472.1">
    <property type="nucleotide sequence ID" value="NZ_BAAACG010000019.1"/>
</dbReference>
<evidence type="ECO:0000259" key="1">
    <source>
        <dbReference type="Pfam" id="PF01156"/>
    </source>
</evidence>